<feature type="chain" id="PRO_5045721307" evidence="2">
    <location>
        <begin position="22"/>
        <end position="467"/>
    </location>
</feature>
<organism evidence="4 5">
    <name type="scientific">Sporosarcina quadrami</name>
    <dbReference type="NCBI Taxonomy" id="2762234"/>
    <lineage>
        <taxon>Bacteria</taxon>
        <taxon>Bacillati</taxon>
        <taxon>Bacillota</taxon>
        <taxon>Bacilli</taxon>
        <taxon>Bacillales</taxon>
        <taxon>Caryophanaceae</taxon>
        <taxon>Sporosarcina</taxon>
    </lineage>
</organism>
<dbReference type="InterPro" id="IPR036465">
    <property type="entry name" value="vWFA_dom_sf"/>
</dbReference>
<feature type="domain" description="VWFA" evidence="3">
    <location>
        <begin position="163"/>
        <end position="354"/>
    </location>
</feature>
<evidence type="ECO:0000313" key="4">
    <source>
        <dbReference type="EMBL" id="MBD7984759.1"/>
    </source>
</evidence>
<comment type="caution">
    <text evidence="4">The sequence shown here is derived from an EMBL/GenBank/DDBJ whole genome shotgun (WGS) entry which is preliminary data.</text>
</comment>
<dbReference type="Proteomes" id="UP000626786">
    <property type="component" value="Unassembled WGS sequence"/>
</dbReference>
<gene>
    <name evidence="4" type="ORF">H9649_09210</name>
</gene>
<dbReference type="RefSeq" id="WP_191694457.1">
    <property type="nucleotide sequence ID" value="NZ_JACSQN010000007.1"/>
</dbReference>
<feature type="region of interest" description="Disordered" evidence="1">
    <location>
        <begin position="24"/>
        <end position="62"/>
    </location>
</feature>
<feature type="compositionally biased region" description="Acidic residues" evidence="1">
    <location>
        <begin position="43"/>
        <end position="62"/>
    </location>
</feature>
<dbReference type="EMBL" id="JACSQN010000007">
    <property type="protein sequence ID" value="MBD7984759.1"/>
    <property type="molecule type" value="Genomic_DNA"/>
</dbReference>
<dbReference type="SUPFAM" id="SSF53300">
    <property type="entry name" value="vWA-like"/>
    <property type="match status" value="1"/>
</dbReference>
<keyword evidence="2" id="KW-0732">Signal</keyword>
<dbReference type="InterPro" id="IPR002035">
    <property type="entry name" value="VWF_A"/>
</dbReference>
<protein>
    <submittedName>
        <fullName evidence="4">VWA domain-containing protein</fullName>
    </submittedName>
</protein>
<dbReference type="PROSITE" id="PS50234">
    <property type="entry name" value="VWFA"/>
    <property type="match status" value="1"/>
</dbReference>
<dbReference type="SMART" id="SM00327">
    <property type="entry name" value="VWA"/>
    <property type="match status" value="1"/>
</dbReference>
<dbReference type="Gene3D" id="3.40.50.410">
    <property type="entry name" value="von Willebrand factor, type A domain"/>
    <property type="match status" value="1"/>
</dbReference>
<evidence type="ECO:0000313" key="5">
    <source>
        <dbReference type="Proteomes" id="UP000626786"/>
    </source>
</evidence>
<reference evidence="4 5" key="1">
    <citation type="submission" date="2020-08" db="EMBL/GenBank/DDBJ databases">
        <title>A Genomic Blueprint of the Chicken Gut Microbiome.</title>
        <authorList>
            <person name="Gilroy R."/>
            <person name="Ravi A."/>
            <person name="Getino M."/>
            <person name="Pursley I."/>
            <person name="Horton D.L."/>
            <person name="Alikhan N.-F."/>
            <person name="Baker D."/>
            <person name="Gharbi K."/>
            <person name="Hall N."/>
            <person name="Watson M."/>
            <person name="Adriaenssens E.M."/>
            <person name="Foster-Nyarko E."/>
            <person name="Jarju S."/>
            <person name="Secka A."/>
            <person name="Antonio M."/>
            <person name="Oren A."/>
            <person name="Chaudhuri R."/>
            <person name="La Ragione R.M."/>
            <person name="Hildebrand F."/>
            <person name="Pallen M.J."/>
        </authorList>
    </citation>
    <scope>NUCLEOTIDE SEQUENCE [LARGE SCALE GENOMIC DNA]</scope>
    <source>
        <strain evidence="4 5">Sa2YVA2</strain>
    </source>
</reference>
<evidence type="ECO:0000256" key="1">
    <source>
        <dbReference type="SAM" id="MobiDB-lite"/>
    </source>
</evidence>
<keyword evidence="5" id="KW-1185">Reference proteome</keyword>
<feature type="signal peptide" evidence="2">
    <location>
        <begin position="1"/>
        <end position="21"/>
    </location>
</feature>
<evidence type="ECO:0000256" key="2">
    <source>
        <dbReference type="SAM" id="SignalP"/>
    </source>
</evidence>
<dbReference type="Pfam" id="PF00092">
    <property type="entry name" value="VWA"/>
    <property type="match status" value="1"/>
</dbReference>
<evidence type="ECO:0000259" key="3">
    <source>
        <dbReference type="PROSITE" id="PS50234"/>
    </source>
</evidence>
<name>A0ABR8U9P1_9BACL</name>
<sequence>MKKILFTFLLLVLIAMLAACSDDKETVEKTEPNEDVSSSEPSKEDDESESELEENPDDEQDEIIVDPLPKTLSELAELSSGFTERLSISDKDDQVKIDELTANLPDISGEPTETQLDHYYNELLAVFQQSFLGPENLIAKMKFQSMGNPDIENPRMQFKEKMNVLVLLDGSGSMAVDIGGQTQMEAAKEAIRNFMDALPDDANVGLRTYGHKGSGSSADREMSCASSELIYPIQAYDKVAFNKSLDQVQPAGWTPTELAIRDAKEDLASFDGATNTNIVYLVSDGISTCDDDPVAAAKDLYESDITPIINVIGFNVDNEGQKQLKEVAKAVEGTYQNVQDSKTLQDELNQANELAKKWTEWKENKEASLNSKRLDNKLDIFSYDVHEFGKLVDERQQVGFVLQYLFQKKEKMSKESYDYLSDRHIDYHKWILDEYEELKRNLREANELEFTEAIEALEEKYLKNTPD</sequence>
<accession>A0ABR8U9P1</accession>
<proteinExistence type="predicted"/>
<dbReference type="PROSITE" id="PS51257">
    <property type="entry name" value="PROKAR_LIPOPROTEIN"/>
    <property type="match status" value="1"/>
</dbReference>